<dbReference type="AlphaFoldDB" id="A0A973WN04"/>
<comment type="caution">
    <text evidence="2">The sequence shown here is derived from an EMBL/GenBank/DDBJ whole genome shotgun (WGS) entry which is preliminary data.</text>
</comment>
<dbReference type="EMBL" id="JABWSX010000001">
    <property type="protein sequence ID" value="NVL07943.1"/>
    <property type="molecule type" value="Genomic_DNA"/>
</dbReference>
<protein>
    <recommendedName>
        <fullName evidence="3">Scaffolding protein</fullName>
    </recommendedName>
</protein>
<feature type="compositionally biased region" description="Gly residues" evidence="1">
    <location>
        <begin position="34"/>
        <end position="56"/>
    </location>
</feature>
<accession>A0A973WN04</accession>
<sequence>MTDFETTEGSGGPSLSADEEAFFSSGGEKEIPTGDGGGSDAGGAAGGGEGGEGKPAGGEAKPGDGAPKNDHVPLATFLEEKKARKEIDRQFRETQQQLAELKGKFAIIDRLKLAGADPGTEQPAAPPTPEEDIFGAVKHVGETVAQMQKRLDDQAAADKKAKEDAAAQTDFVKRYRDDAETFQRSNADYRTAYDFLLQSRAAELQAIGYDTPEALHQALIADEAAIAEMAFSKGKSPAEMLYSLAKQRGYKAAAADPSKGKGAEKLDAIERGQAANKSLSSTGGNAGDADMTAEALIAMPMEEFEAWTAKNPAKAKRLMGG</sequence>
<evidence type="ECO:0000256" key="1">
    <source>
        <dbReference type="SAM" id="MobiDB-lite"/>
    </source>
</evidence>
<feature type="compositionally biased region" description="Low complexity" evidence="1">
    <location>
        <begin position="57"/>
        <end position="66"/>
    </location>
</feature>
<evidence type="ECO:0008006" key="3">
    <source>
        <dbReference type="Google" id="ProtNLM"/>
    </source>
</evidence>
<dbReference type="RefSeq" id="WP_176531539.1">
    <property type="nucleotide sequence ID" value="NZ_CP088022.1"/>
</dbReference>
<evidence type="ECO:0000313" key="2">
    <source>
        <dbReference type="EMBL" id="NVL07943.1"/>
    </source>
</evidence>
<gene>
    <name evidence="2" type="ORF">HU230_19770</name>
</gene>
<proteinExistence type="predicted"/>
<name>A0A973WN04_9BRAD</name>
<reference evidence="2" key="1">
    <citation type="submission" date="2020-06" db="EMBL/GenBank/DDBJ databases">
        <title>Whole Genome Sequence of Bradyrhizobium sp. Strain 66S1MB.</title>
        <authorList>
            <person name="Bromfield E."/>
            <person name="Cloutier S."/>
        </authorList>
    </citation>
    <scope>NUCLEOTIDE SEQUENCE</scope>
    <source>
        <strain evidence="2">66S1MB</strain>
    </source>
</reference>
<organism evidence="2">
    <name type="scientific">Bradyrhizobium quebecense</name>
    <dbReference type="NCBI Taxonomy" id="2748629"/>
    <lineage>
        <taxon>Bacteria</taxon>
        <taxon>Pseudomonadati</taxon>
        <taxon>Pseudomonadota</taxon>
        <taxon>Alphaproteobacteria</taxon>
        <taxon>Hyphomicrobiales</taxon>
        <taxon>Nitrobacteraceae</taxon>
        <taxon>Bradyrhizobium</taxon>
    </lineage>
</organism>
<feature type="region of interest" description="Disordered" evidence="1">
    <location>
        <begin position="1"/>
        <end position="75"/>
    </location>
</feature>